<dbReference type="Pfam" id="PF00005">
    <property type="entry name" value="ABC_tran"/>
    <property type="match status" value="1"/>
</dbReference>
<dbReference type="PROSITE" id="PS50929">
    <property type="entry name" value="ABC_TM1F"/>
    <property type="match status" value="1"/>
</dbReference>
<proteinExistence type="inferred from homology"/>
<dbReference type="GO" id="GO:0090374">
    <property type="term" value="P:oligopeptide export from mitochondrion"/>
    <property type="evidence" value="ECO:0007669"/>
    <property type="project" value="TreeGrafter"/>
</dbReference>
<keyword evidence="6" id="KW-0547">Nucleotide-binding</keyword>
<dbReference type="OrthoDB" id="6500128at2759"/>
<keyword evidence="15 21" id="KW-0472">Membrane</keyword>
<dbReference type="GO" id="GO:0046872">
    <property type="term" value="F:metal ion binding"/>
    <property type="evidence" value="ECO:0007669"/>
    <property type="project" value="UniProtKB-KW"/>
</dbReference>
<accession>A0A9P0F8X6</accession>
<dbReference type="Proteomes" id="UP001152759">
    <property type="component" value="Chromosome 7"/>
</dbReference>
<dbReference type="CDD" id="cd03249">
    <property type="entry name" value="ABC_MTABC3_MDL1_MDL2"/>
    <property type="match status" value="1"/>
</dbReference>
<protein>
    <recommendedName>
        <fullName evidence="18">ATP-binding cassette sub-family B member 10, mitochondrial</fullName>
    </recommendedName>
    <alternativeName>
        <fullName evidence="19">ABC-mitochondrial erythroid protein</fullName>
    </alternativeName>
    <alternativeName>
        <fullName evidence="20">ATP-binding cassette transporter 10</fullName>
    </alternativeName>
</protein>
<dbReference type="InterPro" id="IPR036640">
    <property type="entry name" value="ABC1_TM_sf"/>
</dbReference>
<keyword evidence="14" id="KW-0496">Mitochondrion</keyword>
<dbReference type="SUPFAM" id="SSF90123">
    <property type="entry name" value="ABC transporter transmembrane region"/>
    <property type="match status" value="1"/>
</dbReference>
<dbReference type="Pfam" id="PF00664">
    <property type="entry name" value="ABC_membrane"/>
    <property type="match status" value="1"/>
</dbReference>
<keyword evidence="8" id="KW-0067">ATP-binding</keyword>
<evidence type="ECO:0000256" key="7">
    <source>
        <dbReference type="ARBA" id="ARBA00022792"/>
    </source>
</evidence>
<keyword evidence="12 21" id="KW-1133">Transmembrane helix</keyword>
<evidence type="ECO:0000256" key="14">
    <source>
        <dbReference type="ARBA" id="ARBA00023128"/>
    </source>
</evidence>
<evidence type="ECO:0000256" key="6">
    <source>
        <dbReference type="ARBA" id="ARBA00022741"/>
    </source>
</evidence>
<dbReference type="GO" id="GO:0005743">
    <property type="term" value="C:mitochondrial inner membrane"/>
    <property type="evidence" value="ECO:0007669"/>
    <property type="project" value="UniProtKB-SubCell"/>
</dbReference>
<dbReference type="GO" id="GO:0015421">
    <property type="term" value="F:ABC-type oligopeptide transporter activity"/>
    <property type="evidence" value="ECO:0007669"/>
    <property type="project" value="TreeGrafter"/>
</dbReference>
<evidence type="ECO:0000256" key="16">
    <source>
        <dbReference type="ARBA" id="ARBA00052250"/>
    </source>
</evidence>
<dbReference type="PANTHER" id="PTHR43394">
    <property type="entry name" value="ATP-DEPENDENT PERMEASE MDL1, MITOCHONDRIAL"/>
    <property type="match status" value="1"/>
</dbReference>
<evidence type="ECO:0000256" key="17">
    <source>
        <dbReference type="ARBA" id="ARBA00055589"/>
    </source>
</evidence>
<keyword evidence="7" id="KW-0999">Mitochondrion inner membrane</keyword>
<keyword evidence="10" id="KW-0809">Transit peptide</keyword>
<dbReference type="PIRSF" id="PIRSF002773">
    <property type="entry name" value="ABC_prm/ATPase_B"/>
    <property type="match status" value="1"/>
</dbReference>
<evidence type="ECO:0000259" key="23">
    <source>
        <dbReference type="PROSITE" id="PS50929"/>
    </source>
</evidence>
<dbReference type="CDD" id="cd18573">
    <property type="entry name" value="ABC_6TM_ABCB10_like"/>
    <property type="match status" value="1"/>
</dbReference>
<evidence type="ECO:0000256" key="21">
    <source>
        <dbReference type="SAM" id="Phobius"/>
    </source>
</evidence>
<reference evidence="24" key="1">
    <citation type="submission" date="2021-12" db="EMBL/GenBank/DDBJ databases">
        <authorList>
            <person name="King R."/>
        </authorList>
    </citation>
    <scope>NUCLEOTIDE SEQUENCE</scope>
</reference>
<evidence type="ECO:0000256" key="3">
    <source>
        <dbReference type="ARBA" id="ARBA00022448"/>
    </source>
</evidence>
<keyword evidence="9" id="KW-0460">Magnesium</keyword>
<dbReference type="AlphaFoldDB" id="A0A9P0F8X6"/>
<evidence type="ECO:0000256" key="12">
    <source>
        <dbReference type="ARBA" id="ARBA00022989"/>
    </source>
</evidence>
<dbReference type="FunFam" id="3.40.50.300:FF:000403">
    <property type="entry name" value="ATP-binding cassette sub-family B member 8, mitochondrial"/>
    <property type="match status" value="1"/>
</dbReference>
<evidence type="ECO:0000256" key="10">
    <source>
        <dbReference type="ARBA" id="ARBA00022946"/>
    </source>
</evidence>
<organism evidence="24 25">
    <name type="scientific">Bemisia tabaci</name>
    <name type="common">Sweetpotato whitefly</name>
    <name type="synonym">Aleurodes tabaci</name>
    <dbReference type="NCBI Taxonomy" id="7038"/>
    <lineage>
        <taxon>Eukaryota</taxon>
        <taxon>Metazoa</taxon>
        <taxon>Ecdysozoa</taxon>
        <taxon>Arthropoda</taxon>
        <taxon>Hexapoda</taxon>
        <taxon>Insecta</taxon>
        <taxon>Pterygota</taxon>
        <taxon>Neoptera</taxon>
        <taxon>Paraneoptera</taxon>
        <taxon>Hemiptera</taxon>
        <taxon>Sternorrhyncha</taxon>
        <taxon>Aleyrodoidea</taxon>
        <taxon>Aleyrodidae</taxon>
        <taxon>Aleyrodinae</taxon>
        <taxon>Bemisia</taxon>
    </lineage>
</organism>
<dbReference type="GO" id="GO:0005524">
    <property type="term" value="F:ATP binding"/>
    <property type="evidence" value="ECO:0007669"/>
    <property type="project" value="UniProtKB-KW"/>
</dbReference>
<evidence type="ECO:0000256" key="8">
    <source>
        <dbReference type="ARBA" id="ARBA00022840"/>
    </source>
</evidence>
<keyword evidence="13" id="KW-0007">Acetylation</keyword>
<feature type="transmembrane region" description="Helical" evidence="21">
    <location>
        <begin position="155"/>
        <end position="179"/>
    </location>
</feature>
<evidence type="ECO:0000256" key="19">
    <source>
        <dbReference type="ARBA" id="ARBA00075187"/>
    </source>
</evidence>
<dbReference type="EMBL" id="OU963868">
    <property type="protein sequence ID" value="CAH0392928.1"/>
    <property type="molecule type" value="Genomic_DNA"/>
</dbReference>
<evidence type="ECO:0000313" key="25">
    <source>
        <dbReference type="Proteomes" id="UP001152759"/>
    </source>
</evidence>
<dbReference type="InterPro" id="IPR003439">
    <property type="entry name" value="ABC_transporter-like_ATP-bd"/>
</dbReference>
<evidence type="ECO:0000256" key="2">
    <source>
        <dbReference type="ARBA" id="ARBA00005580"/>
    </source>
</evidence>
<evidence type="ECO:0000256" key="9">
    <source>
        <dbReference type="ARBA" id="ARBA00022842"/>
    </source>
</evidence>
<dbReference type="PROSITE" id="PS00211">
    <property type="entry name" value="ABC_TRANSPORTER_1"/>
    <property type="match status" value="1"/>
</dbReference>
<comment type="catalytic activity">
    <reaction evidence="16">
        <text>biliverdin IXalpha(in) + ATP + H2O = biliverdin IXalpha(out) + ADP + phosphate + H(+)</text>
        <dbReference type="Rhea" id="RHEA:82359"/>
        <dbReference type="ChEBI" id="CHEBI:15377"/>
        <dbReference type="ChEBI" id="CHEBI:15378"/>
        <dbReference type="ChEBI" id="CHEBI:30616"/>
        <dbReference type="ChEBI" id="CHEBI:43474"/>
        <dbReference type="ChEBI" id="CHEBI:57991"/>
        <dbReference type="ChEBI" id="CHEBI:456216"/>
    </reaction>
    <physiologicalReaction direction="left-to-right" evidence="16">
        <dbReference type="Rhea" id="RHEA:82360"/>
    </physiologicalReaction>
</comment>
<evidence type="ECO:0000256" key="1">
    <source>
        <dbReference type="ARBA" id="ARBA00004448"/>
    </source>
</evidence>
<keyword evidence="25" id="KW-1185">Reference proteome</keyword>
<keyword evidence="4 21" id="KW-0812">Transmembrane</keyword>
<evidence type="ECO:0000256" key="20">
    <source>
        <dbReference type="ARBA" id="ARBA00083334"/>
    </source>
</evidence>
<evidence type="ECO:0000256" key="5">
    <source>
        <dbReference type="ARBA" id="ARBA00022723"/>
    </source>
</evidence>
<feature type="transmembrane region" description="Helical" evidence="21">
    <location>
        <begin position="372"/>
        <end position="396"/>
    </location>
</feature>
<dbReference type="PANTHER" id="PTHR43394:SF1">
    <property type="entry name" value="ATP-BINDING CASSETTE SUB-FAMILY B MEMBER 10, MITOCHONDRIAL"/>
    <property type="match status" value="1"/>
</dbReference>
<sequence length="681" mass="74281">MSAAINMKLFTDKFITVLSRNLNNPWKLYSSTHSNVPVNARLAHFIMGNSVSVHSLPNARCFLLEKKSVSVCMKRLSSSKSPGSQGIYSSQSTPKFSSSDIKRLLALAKPEKWKLCGAICLLLVSSTVTMAVPFSLGKVIDIIYTSDSEKMKDNLNFVCAILIGVFVLGATCNFGRVYLMNMTGNRITTRIRKNVFKSILSQETAFFDKHRTGELINRLSADTSLVGQSVTMNISDGLRSGIMVVSGVSMMFYMSPSLALVSLTVVPPIVGVAIIYGRFVRKITKAVQDSLADATQVAEERISNIRTVKTFSQEEKEMSYYNSKMATVLELAEKESVAKGVFYGMTGLGGNAIIISVLYYGGGLVADNSITVGGLSAFLLYAAYIGVSMGGLTSFYSELNRGLGASARLWELTDRKPAIPISGGLVPAVAPHGDIIFKNVTFAYPSRENSFICKNLSLHVPSSSITAIVGSSGSGKSTLAYLLLRLYDPLEGQILLDGTEVKLYDPCYLRSIIGTVSQEPVLFSGTVRENILYGANKPESVSEEQLIQATKEANAYNFIMNDLPENFETRVGERGIMLSGGQKQRIAIARALIKNPRIIVLDEATSALDAESEYLVQEALEKITLNRTVMTIAHRLSTIKHADQIAVLDQGQIVEVGNYDELISKKDGTFYNLIKHQAFSS</sequence>
<dbReference type="Gene3D" id="3.40.50.300">
    <property type="entry name" value="P-loop containing nucleotide triphosphate hydrolases"/>
    <property type="match status" value="1"/>
</dbReference>
<dbReference type="KEGG" id="btab:109035314"/>
<dbReference type="InterPro" id="IPR017871">
    <property type="entry name" value="ABC_transporter-like_CS"/>
</dbReference>
<feature type="transmembrane region" description="Helical" evidence="21">
    <location>
        <begin position="260"/>
        <end position="279"/>
    </location>
</feature>
<dbReference type="GO" id="GO:0042802">
    <property type="term" value="F:identical protein binding"/>
    <property type="evidence" value="ECO:0007669"/>
    <property type="project" value="UniProtKB-ARBA"/>
</dbReference>
<dbReference type="SUPFAM" id="SSF52540">
    <property type="entry name" value="P-loop containing nucleoside triphosphate hydrolases"/>
    <property type="match status" value="1"/>
</dbReference>
<keyword evidence="5" id="KW-0479">Metal-binding</keyword>
<evidence type="ECO:0000256" key="18">
    <source>
        <dbReference type="ARBA" id="ARBA00072683"/>
    </source>
</evidence>
<evidence type="ECO:0000256" key="13">
    <source>
        <dbReference type="ARBA" id="ARBA00022990"/>
    </source>
</evidence>
<dbReference type="FunFam" id="1.20.1560.10:FF:000048">
    <property type="entry name" value="ATP-binding cassette sub-family B member 10, mitochondrial"/>
    <property type="match status" value="1"/>
</dbReference>
<feature type="transmembrane region" description="Helical" evidence="21">
    <location>
        <begin position="341"/>
        <end position="360"/>
    </location>
</feature>
<evidence type="ECO:0000256" key="11">
    <source>
        <dbReference type="ARBA" id="ARBA00022967"/>
    </source>
</evidence>
<comment type="function">
    <text evidence="17">ATP-dependent transporter located in the mitochondrial inner membrane that catalyzes the export of biliverdin from the mitochondrial matrix, and plays a crucial role in hemoglobin synthesis and antioxidative stress. Participates in the early step of the heme biosynthetic process during insertion of iron into protoporphyrin IX (PPIX). Involved in the stabilization of the iron transporter mitoferrin-1/SLC25A37. In addition may be involved in mitochondrial unfolded protein response (UPRmt) signaling pathway, although ABCB10 probably does not participate in peptide export from mitochondria.</text>
</comment>
<dbReference type="InterPro" id="IPR027417">
    <property type="entry name" value="P-loop_NTPase"/>
</dbReference>
<feature type="domain" description="ABC transporter" evidence="22">
    <location>
        <begin position="435"/>
        <end position="675"/>
    </location>
</feature>
<keyword evidence="11" id="KW-1278">Translocase</keyword>
<name>A0A9P0F8X6_BEMTA</name>
<dbReference type="Gene3D" id="1.20.1560.10">
    <property type="entry name" value="ABC transporter type 1, transmembrane domain"/>
    <property type="match status" value="1"/>
</dbReference>
<dbReference type="InterPro" id="IPR039421">
    <property type="entry name" value="Type_1_exporter"/>
</dbReference>
<dbReference type="SMART" id="SM00382">
    <property type="entry name" value="AAA"/>
    <property type="match status" value="1"/>
</dbReference>
<dbReference type="GO" id="GO:0016887">
    <property type="term" value="F:ATP hydrolysis activity"/>
    <property type="evidence" value="ECO:0007669"/>
    <property type="project" value="InterPro"/>
</dbReference>
<dbReference type="InterPro" id="IPR011527">
    <property type="entry name" value="ABC1_TM_dom"/>
</dbReference>
<dbReference type="InterPro" id="IPR003593">
    <property type="entry name" value="AAA+_ATPase"/>
</dbReference>
<evidence type="ECO:0000259" key="22">
    <source>
        <dbReference type="PROSITE" id="PS50893"/>
    </source>
</evidence>
<feature type="transmembrane region" description="Helical" evidence="21">
    <location>
        <begin position="115"/>
        <end position="135"/>
    </location>
</feature>
<evidence type="ECO:0000313" key="24">
    <source>
        <dbReference type="EMBL" id="CAH0392928.1"/>
    </source>
</evidence>
<comment type="similarity">
    <text evidence="2">Belongs to the ABC transporter superfamily. ABCB family. Mitochondrial peptide exporter (TC 3.A.1.212) subfamily.</text>
</comment>
<evidence type="ECO:0000256" key="4">
    <source>
        <dbReference type="ARBA" id="ARBA00022692"/>
    </source>
</evidence>
<evidence type="ECO:0000256" key="15">
    <source>
        <dbReference type="ARBA" id="ARBA00023136"/>
    </source>
</evidence>
<gene>
    <name evidence="24" type="ORF">BEMITA_LOCUS11386</name>
</gene>
<feature type="domain" description="ABC transmembrane type-1" evidence="23">
    <location>
        <begin position="117"/>
        <end position="401"/>
    </location>
</feature>
<keyword evidence="3" id="KW-0813">Transport</keyword>
<comment type="subcellular location">
    <subcellularLocation>
        <location evidence="1">Mitochondrion inner membrane</location>
        <topology evidence="1">Multi-pass membrane protein</topology>
    </subcellularLocation>
</comment>
<dbReference type="PROSITE" id="PS50893">
    <property type="entry name" value="ABC_TRANSPORTER_2"/>
    <property type="match status" value="1"/>
</dbReference>